<evidence type="ECO:0000256" key="11">
    <source>
        <dbReference type="ARBA" id="ARBA00022833"/>
    </source>
</evidence>
<evidence type="ECO:0000256" key="1">
    <source>
        <dbReference type="ARBA" id="ARBA00001947"/>
    </source>
</evidence>
<protein>
    <recommendedName>
        <fullName evidence="18">Peptidase M14 domain-containing protein</fullName>
    </recommendedName>
</protein>
<proteinExistence type="inferred from homology"/>
<feature type="chain" id="PRO_5010562294" description="Peptidase M14 domain-containing protein" evidence="17">
    <location>
        <begin position="21"/>
        <end position="423"/>
    </location>
</feature>
<feature type="signal peptide" evidence="17">
    <location>
        <begin position="1"/>
        <end position="20"/>
    </location>
</feature>
<dbReference type="Proteomes" id="UP000177798">
    <property type="component" value="Chromosome 12"/>
</dbReference>
<evidence type="ECO:0000256" key="14">
    <source>
        <dbReference type="ARBA" id="ARBA00023145"/>
    </source>
</evidence>
<dbReference type="PROSITE" id="PS52035">
    <property type="entry name" value="PEPTIDASE_M14"/>
    <property type="match status" value="1"/>
</dbReference>
<evidence type="ECO:0000256" key="13">
    <source>
        <dbReference type="ARBA" id="ARBA00023049"/>
    </source>
</evidence>
<comment type="cofactor">
    <cofactor evidence="1">
        <name>Zn(2+)</name>
        <dbReference type="ChEBI" id="CHEBI:29105"/>
    </cofactor>
</comment>
<dbReference type="OMA" id="WPYKWEG"/>
<evidence type="ECO:0000256" key="6">
    <source>
        <dbReference type="ARBA" id="ARBA00022645"/>
    </source>
</evidence>
<evidence type="ECO:0000256" key="5">
    <source>
        <dbReference type="ARBA" id="ARBA00022525"/>
    </source>
</evidence>
<evidence type="ECO:0000256" key="8">
    <source>
        <dbReference type="ARBA" id="ARBA00022723"/>
    </source>
</evidence>
<organism evidence="19 20">
    <name type="scientific">Sclerotinia sclerotiorum (strain ATCC 18683 / 1980 / Ss-1)</name>
    <name type="common">White mold</name>
    <name type="synonym">Whetzelinia sclerotiorum</name>
    <dbReference type="NCBI Taxonomy" id="665079"/>
    <lineage>
        <taxon>Eukaryota</taxon>
        <taxon>Fungi</taxon>
        <taxon>Dikarya</taxon>
        <taxon>Ascomycota</taxon>
        <taxon>Pezizomycotina</taxon>
        <taxon>Leotiomycetes</taxon>
        <taxon>Helotiales</taxon>
        <taxon>Sclerotiniaceae</taxon>
        <taxon>Sclerotinia</taxon>
    </lineage>
</organism>
<dbReference type="PROSITE" id="PS00132">
    <property type="entry name" value="CARBOXYPEPT_ZN_1"/>
    <property type="match status" value="1"/>
</dbReference>
<keyword evidence="12" id="KW-0843">Virulence</keyword>
<evidence type="ECO:0000256" key="9">
    <source>
        <dbReference type="ARBA" id="ARBA00022729"/>
    </source>
</evidence>
<evidence type="ECO:0000259" key="18">
    <source>
        <dbReference type="PROSITE" id="PS52035"/>
    </source>
</evidence>
<comment type="subcellular location">
    <subcellularLocation>
        <location evidence="3">Secreted</location>
    </subcellularLocation>
</comment>
<evidence type="ECO:0000256" key="4">
    <source>
        <dbReference type="ARBA" id="ARBA00005988"/>
    </source>
</evidence>
<dbReference type="GO" id="GO:0004181">
    <property type="term" value="F:metallocarboxypeptidase activity"/>
    <property type="evidence" value="ECO:0007669"/>
    <property type="project" value="InterPro"/>
</dbReference>
<dbReference type="GO" id="GO:0005576">
    <property type="term" value="C:extracellular region"/>
    <property type="evidence" value="ECO:0007669"/>
    <property type="project" value="UniProtKB-SubCell"/>
</dbReference>
<comment type="similarity">
    <text evidence="4 16">Belongs to the peptidase M14 family.</text>
</comment>
<dbReference type="InterPro" id="IPR003146">
    <property type="entry name" value="M14A_act_pep"/>
</dbReference>
<keyword evidence="6" id="KW-0121">Carboxypeptidase</keyword>
<dbReference type="PRINTS" id="PR00765">
    <property type="entry name" value="CRBOXYPTASEA"/>
</dbReference>
<feature type="domain" description="Peptidase M14" evidence="18">
    <location>
        <begin position="120"/>
        <end position="422"/>
    </location>
</feature>
<dbReference type="Gene3D" id="3.40.630.10">
    <property type="entry name" value="Zn peptidases"/>
    <property type="match status" value="1"/>
</dbReference>
<evidence type="ECO:0000256" key="12">
    <source>
        <dbReference type="ARBA" id="ARBA00023026"/>
    </source>
</evidence>
<dbReference type="FunFam" id="3.30.70.340:FF:000006">
    <property type="entry name" value="GD14014"/>
    <property type="match status" value="1"/>
</dbReference>
<dbReference type="CDD" id="cd03860">
    <property type="entry name" value="M14_CP_A-B_like"/>
    <property type="match status" value="1"/>
</dbReference>
<evidence type="ECO:0000313" key="20">
    <source>
        <dbReference type="Proteomes" id="UP000177798"/>
    </source>
</evidence>
<dbReference type="EMBL" id="CP017825">
    <property type="protein sequence ID" value="APA14000.1"/>
    <property type="molecule type" value="Genomic_DNA"/>
</dbReference>
<evidence type="ECO:0000256" key="10">
    <source>
        <dbReference type="ARBA" id="ARBA00022801"/>
    </source>
</evidence>
<dbReference type="Pfam" id="PF02244">
    <property type="entry name" value="Propep_M14"/>
    <property type="match status" value="1"/>
</dbReference>
<keyword evidence="10" id="KW-0378">Hydrolase</keyword>
<dbReference type="Gene3D" id="3.30.70.340">
    <property type="entry name" value="Metallocarboxypeptidase-like"/>
    <property type="match status" value="1"/>
</dbReference>
<keyword evidence="14" id="KW-0865">Zymogen</keyword>
<evidence type="ECO:0000256" key="3">
    <source>
        <dbReference type="ARBA" id="ARBA00004613"/>
    </source>
</evidence>
<name>A0A1D9QGD7_SCLS1</name>
<dbReference type="VEuPathDB" id="FungiDB:sscle_12g087700"/>
<keyword evidence="13" id="KW-0482">Metalloprotease</keyword>
<dbReference type="GO" id="GO:0008270">
    <property type="term" value="F:zinc ion binding"/>
    <property type="evidence" value="ECO:0007669"/>
    <property type="project" value="InterPro"/>
</dbReference>
<comment type="function">
    <text evidence="2">Extracellular metalloprotease that contributes to pathogenicity.</text>
</comment>
<accession>A0A1D9QGD7</accession>
<evidence type="ECO:0000256" key="16">
    <source>
        <dbReference type="PROSITE-ProRule" id="PRU01379"/>
    </source>
</evidence>
<feature type="active site" description="Proton donor/acceptor" evidence="16">
    <location>
        <position position="388"/>
    </location>
</feature>
<dbReference type="InterPro" id="IPR000834">
    <property type="entry name" value="Peptidase_M14"/>
</dbReference>
<gene>
    <name evidence="19" type="ORF">sscle_12g087700</name>
</gene>
<dbReference type="SUPFAM" id="SSF53187">
    <property type="entry name" value="Zn-dependent exopeptidases"/>
    <property type="match status" value="1"/>
</dbReference>
<evidence type="ECO:0000256" key="7">
    <source>
        <dbReference type="ARBA" id="ARBA00022670"/>
    </source>
</evidence>
<dbReference type="KEGG" id="ssl:SS1G_11189"/>
<dbReference type="PANTHER" id="PTHR11705:SF143">
    <property type="entry name" value="SLL0236 PROTEIN"/>
    <property type="match status" value="1"/>
</dbReference>
<keyword evidence="8" id="KW-0479">Metal-binding</keyword>
<dbReference type="AlphaFoldDB" id="A0A1D9QGD7"/>
<sequence length="423" mass="46335">MKLFQILSFVSAATVGAALGNKVNYDGYQVYRLKAQNDNIEKINDIVSSLDLQTWKKSAKLGTADVVVPPEHVDNFLRITEDMQREVMHSNLGESIAEEGHTDTYSTEAVLSPNATWFTAYHAYADHIQFLKDLVAAHPGNAEIVTAGNSIQGNAITGIHIYGSSGKGVKPAVLFHGTVHAREWITTLVVEYMAYNLLTNYATSTEIKGFVDKYDYYIFPVVNPDGFLYTQSTNRLWRKNRQTPPSSSTCYGRDINRNWAYKWSTTGGASTDPCAEDYRGVAAVDAPETKALAAYANALKTAQGLKLFIDFHSYSQLFMTPYGYSCTALPENNSQLQSLAAGYVSAVKAVYGTSFKYGPICSTIYQATGTSVDYVDATVGADFTFTTELRDTGTYGFVLPASQITPSAIEAYAGVRSLLINMT</sequence>
<dbReference type="PANTHER" id="PTHR11705">
    <property type="entry name" value="PROTEASE FAMILY M14 CARBOXYPEPTIDASE A,B"/>
    <property type="match status" value="1"/>
</dbReference>
<dbReference type="FunFam" id="3.40.630.10:FF:000165">
    <property type="entry name" value="Glucan 1,4-alpha-glucosidase, putative"/>
    <property type="match status" value="1"/>
</dbReference>
<keyword evidence="15" id="KW-1015">Disulfide bond</keyword>
<dbReference type="OrthoDB" id="3626597at2759"/>
<evidence type="ECO:0000256" key="2">
    <source>
        <dbReference type="ARBA" id="ARBA00003091"/>
    </source>
</evidence>
<dbReference type="InterPro" id="IPR057246">
    <property type="entry name" value="CARBOXYPEPT_ZN_1"/>
</dbReference>
<dbReference type="Pfam" id="PF00246">
    <property type="entry name" value="Peptidase_M14"/>
    <property type="match status" value="1"/>
</dbReference>
<keyword evidence="5" id="KW-0964">Secreted</keyword>
<reference evidence="20" key="1">
    <citation type="journal article" date="2017" name="Genome Biol. Evol.">
        <title>The complete genome sequence of the phytopathogenic fungus Sclerotinia sclerotiorum reveals insights into the genome architecture of broad host range pathogens.</title>
        <authorList>
            <person name="Derbyshire M."/>
            <person name="Denton-Giles M."/>
            <person name="Hegedus D."/>
            <person name="Seifbarghy S."/>
            <person name="Rollins J."/>
            <person name="van Kan J."/>
            <person name="Seidl M.F."/>
            <person name="Faino L."/>
            <person name="Mbengue M."/>
            <person name="Navaud O."/>
            <person name="Raffaele S."/>
            <person name="Hammond-Kosack K."/>
            <person name="Heard S."/>
            <person name="Oliver R."/>
        </authorList>
    </citation>
    <scope>NUCLEOTIDE SEQUENCE [LARGE SCALE GENOMIC DNA]</scope>
    <source>
        <strain evidence="20">ATCC 18683 / 1980 / Ss-1</strain>
    </source>
</reference>
<dbReference type="InterPro" id="IPR036990">
    <property type="entry name" value="M14A-like_propep"/>
</dbReference>
<keyword evidence="9 17" id="KW-0732">Signal</keyword>
<evidence type="ECO:0000256" key="15">
    <source>
        <dbReference type="ARBA" id="ARBA00023157"/>
    </source>
</evidence>
<evidence type="ECO:0000313" key="19">
    <source>
        <dbReference type="EMBL" id="APA14000.1"/>
    </source>
</evidence>
<dbReference type="RefSeq" id="XP_001587947.1">
    <property type="nucleotide sequence ID" value="XM_001587897.1"/>
</dbReference>
<keyword evidence="11" id="KW-0862">Zinc</keyword>
<evidence type="ECO:0000256" key="17">
    <source>
        <dbReference type="SAM" id="SignalP"/>
    </source>
</evidence>
<dbReference type="SUPFAM" id="SSF54897">
    <property type="entry name" value="Protease propeptides/inhibitors"/>
    <property type="match status" value="1"/>
</dbReference>
<dbReference type="GO" id="GO:0006508">
    <property type="term" value="P:proteolysis"/>
    <property type="evidence" value="ECO:0007669"/>
    <property type="project" value="UniProtKB-KW"/>
</dbReference>
<dbReference type="SMART" id="SM00631">
    <property type="entry name" value="Zn_pept"/>
    <property type="match status" value="1"/>
</dbReference>
<keyword evidence="7" id="KW-0645">Protease</keyword>